<dbReference type="AlphaFoldDB" id="G4AB16"/>
<dbReference type="Proteomes" id="UP000005508">
    <property type="component" value="Unassembled WGS sequence"/>
</dbReference>
<proteinExistence type="predicted"/>
<accession>G4AB16</accession>
<organism evidence="1 2">
    <name type="scientific">Aggregatibacter actinomycetemcomitans serotype e str. SC1083</name>
    <dbReference type="NCBI Taxonomy" id="907488"/>
    <lineage>
        <taxon>Bacteria</taxon>
        <taxon>Pseudomonadati</taxon>
        <taxon>Pseudomonadota</taxon>
        <taxon>Gammaproteobacteria</taxon>
        <taxon>Pasteurellales</taxon>
        <taxon>Pasteurellaceae</taxon>
        <taxon>Aggregatibacter</taxon>
    </lineage>
</organism>
<dbReference type="EMBL" id="AEJM01000042">
    <property type="protein sequence ID" value="EGY32667.1"/>
    <property type="molecule type" value="Genomic_DNA"/>
</dbReference>
<comment type="caution">
    <text evidence="1">The sequence shown here is derived from an EMBL/GenBank/DDBJ whole genome shotgun (WGS) entry which is preliminary data.</text>
</comment>
<sequence>MSIFISYILIIIFFHLEQNGRRFARHENKADNQQNNL</sequence>
<reference evidence="1 2" key="1">
    <citation type="submission" date="2010-10" db="EMBL/GenBank/DDBJ databases">
        <authorList>
            <person name="Chen C."/>
            <person name="Kittichotirat W."/>
            <person name="Asikainen S."/>
            <person name="Bumgarner R."/>
        </authorList>
    </citation>
    <scope>NUCLEOTIDE SEQUENCE [LARGE SCALE GENOMIC DNA]</scope>
    <source>
        <strain evidence="1 2">SC1083</strain>
    </source>
</reference>
<protein>
    <submittedName>
        <fullName evidence="1">Uncharacterized protein</fullName>
    </submittedName>
</protein>
<name>G4AB16_AGGAC</name>
<gene>
    <name evidence="1" type="ORF">SC1083_2046</name>
</gene>
<evidence type="ECO:0000313" key="2">
    <source>
        <dbReference type="Proteomes" id="UP000005508"/>
    </source>
</evidence>
<evidence type="ECO:0000313" key="1">
    <source>
        <dbReference type="EMBL" id="EGY32667.1"/>
    </source>
</evidence>